<evidence type="ECO:0000256" key="3">
    <source>
        <dbReference type="ARBA" id="ARBA00022801"/>
    </source>
</evidence>
<dbReference type="Proteomes" id="UP000789390">
    <property type="component" value="Unassembled WGS sequence"/>
</dbReference>
<evidence type="ECO:0000256" key="5">
    <source>
        <dbReference type="PIRSR" id="PIRSR608356-50"/>
    </source>
</evidence>
<name>A0A8J2WGL7_9CRUS</name>
<evidence type="ECO:0000313" key="11">
    <source>
        <dbReference type="EMBL" id="CAH0100806.1"/>
    </source>
</evidence>
<dbReference type="InterPro" id="IPR016130">
    <property type="entry name" value="Tyr_Pase_AS"/>
</dbReference>
<evidence type="ECO:0000313" key="12">
    <source>
        <dbReference type="Proteomes" id="UP000789390"/>
    </source>
</evidence>
<dbReference type="PROSITE" id="PS50056">
    <property type="entry name" value="TYR_PHOSPHATASE_2"/>
    <property type="match status" value="1"/>
</dbReference>
<evidence type="ECO:0000256" key="1">
    <source>
        <dbReference type="ARBA" id="ARBA00013064"/>
    </source>
</evidence>
<keyword evidence="2" id="KW-0597">Phosphoprotein</keyword>
<dbReference type="GO" id="GO:0004725">
    <property type="term" value="F:protein tyrosine phosphatase activity"/>
    <property type="evidence" value="ECO:0007669"/>
    <property type="project" value="UniProtKB-EC"/>
</dbReference>
<feature type="transmembrane region" description="Helical" evidence="8">
    <location>
        <begin position="74"/>
        <end position="94"/>
    </location>
</feature>
<protein>
    <recommendedName>
        <fullName evidence="1">protein-tyrosine-phosphatase</fullName>
        <ecNumber evidence="1">3.1.3.48</ecNumber>
    </recommendedName>
</protein>
<dbReference type="OrthoDB" id="9993594at2759"/>
<dbReference type="SMART" id="SM00404">
    <property type="entry name" value="PTPc_motif"/>
    <property type="match status" value="1"/>
</dbReference>
<dbReference type="InterPro" id="IPR000387">
    <property type="entry name" value="Tyr_Pase_dom"/>
</dbReference>
<dbReference type="EC" id="3.1.3.48" evidence="1"/>
<evidence type="ECO:0000256" key="2">
    <source>
        <dbReference type="ARBA" id="ARBA00022553"/>
    </source>
</evidence>
<dbReference type="GO" id="GO:0019901">
    <property type="term" value="F:protein kinase binding"/>
    <property type="evidence" value="ECO:0007669"/>
    <property type="project" value="TreeGrafter"/>
</dbReference>
<evidence type="ECO:0000259" key="10">
    <source>
        <dbReference type="PROSITE" id="PS50056"/>
    </source>
</evidence>
<dbReference type="EMBL" id="CAKKLH010000046">
    <property type="protein sequence ID" value="CAH0100806.1"/>
    <property type="molecule type" value="Genomic_DNA"/>
</dbReference>
<dbReference type="InterPro" id="IPR029021">
    <property type="entry name" value="Prot-tyrosine_phosphatase-like"/>
</dbReference>
<dbReference type="GO" id="GO:0007165">
    <property type="term" value="P:signal transduction"/>
    <property type="evidence" value="ECO:0007669"/>
    <property type="project" value="TreeGrafter"/>
</dbReference>
<dbReference type="PRINTS" id="PR01778">
    <property type="entry name" value="KIMPTPASE"/>
</dbReference>
<feature type="region of interest" description="Disordered" evidence="7">
    <location>
        <begin position="126"/>
        <end position="148"/>
    </location>
</feature>
<feature type="region of interest" description="Disordered" evidence="7">
    <location>
        <begin position="277"/>
        <end position="302"/>
    </location>
</feature>
<organism evidence="11 12">
    <name type="scientific">Daphnia galeata</name>
    <dbReference type="NCBI Taxonomy" id="27404"/>
    <lineage>
        <taxon>Eukaryota</taxon>
        <taxon>Metazoa</taxon>
        <taxon>Ecdysozoa</taxon>
        <taxon>Arthropoda</taxon>
        <taxon>Crustacea</taxon>
        <taxon>Branchiopoda</taxon>
        <taxon>Diplostraca</taxon>
        <taxon>Cladocera</taxon>
        <taxon>Anomopoda</taxon>
        <taxon>Daphniidae</taxon>
        <taxon>Daphnia</taxon>
    </lineage>
</organism>
<feature type="domain" description="Tyrosine specific protein phosphatases" evidence="10">
    <location>
        <begin position="562"/>
        <end position="636"/>
    </location>
</feature>
<feature type="binding site" evidence="6">
    <location>
        <position position="536"/>
    </location>
    <ligand>
        <name>substrate</name>
    </ligand>
</feature>
<evidence type="ECO:0000256" key="7">
    <source>
        <dbReference type="SAM" id="MobiDB-lite"/>
    </source>
</evidence>
<dbReference type="GO" id="GO:0005886">
    <property type="term" value="C:plasma membrane"/>
    <property type="evidence" value="ECO:0007669"/>
    <property type="project" value="TreeGrafter"/>
</dbReference>
<proteinExistence type="predicted"/>
<dbReference type="Gene3D" id="3.90.190.10">
    <property type="entry name" value="Protein tyrosine phosphatase superfamily"/>
    <property type="match status" value="1"/>
</dbReference>
<evidence type="ECO:0000259" key="9">
    <source>
        <dbReference type="PROSITE" id="PS50055"/>
    </source>
</evidence>
<reference evidence="11" key="1">
    <citation type="submission" date="2021-11" db="EMBL/GenBank/DDBJ databases">
        <authorList>
            <person name="Schell T."/>
        </authorList>
    </citation>
    <scope>NUCLEOTIDE SEQUENCE</scope>
    <source>
        <strain evidence="11">M5</strain>
    </source>
</reference>
<accession>A0A8J2WGL7</accession>
<dbReference type="InterPro" id="IPR000242">
    <property type="entry name" value="PTP_cat"/>
</dbReference>
<dbReference type="SMART" id="SM00194">
    <property type="entry name" value="PTPc"/>
    <property type="match status" value="1"/>
</dbReference>
<dbReference type="PANTHER" id="PTHR46198">
    <property type="entry name" value="PROTEIN-TYROSINE-PHOSPHATASE"/>
    <property type="match status" value="1"/>
</dbReference>
<evidence type="ECO:0000256" key="8">
    <source>
        <dbReference type="SAM" id="Phobius"/>
    </source>
</evidence>
<feature type="domain" description="Tyrosine-protein phosphatase" evidence="9">
    <location>
        <begin position="394"/>
        <end position="645"/>
    </location>
</feature>
<dbReference type="AlphaFoldDB" id="A0A8J2WGL7"/>
<feature type="binding site" evidence="6">
    <location>
        <position position="630"/>
    </location>
    <ligand>
        <name>substrate</name>
    </ligand>
</feature>
<feature type="compositionally biased region" description="Polar residues" evidence="7">
    <location>
        <begin position="285"/>
        <end position="301"/>
    </location>
</feature>
<dbReference type="PROSITE" id="PS00383">
    <property type="entry name" value="TYR_PHOSPHATASE_1"/>
    <property type="match status" value="1"/>
</dbReference>
<keyword evidence="4" id="KW-0904">Protein phosphatase</keyword>
<keyword evidence="8" id="KW-0812">Transmembrane</keyword>
<dbReference type="PROSITE" id="PS50055">
    <property type="entry name" value="TYR_PHOSPHATASE_PTP"/>
    <property type="match status" value="1"/>
</dbReference>
<feature type="binding site" evidence="6">
    <location>
        <begin position="586"/>
        <end position="592"/>
    </location>
    <ligand>
        <name>substrate</name>
    </ligand>
</feature>
<evidence type="ECO:0000256" key="4">
    <source>
        <dbReference type="ARBA" id="ARBA00022912"/>
    </source>
</evidence>
<keyword evidence="8" id="KW-1133">Transmembrane helix</keyword>
<keyword evidence="3" id="KW-0378">Hydrolase</keyword>
<sequence>MEPAHNRQSLHEPATGYDDVPHLITTSTISAHFLSTSSMVDSNNEPPQALFTEGSLQEDNGLDQLITTLIENHIWLIGLLTGVIIILVVLSCSLRSNYFQENYFFTRAKEWVHLPLLQQSGQDSLLTAEAGSGPNNVPVSEPEPQLNSTSAQHADLCSWVSETSPDERQTKMKSSWNEDELNNQQNLTTAADMSALLLRETCPDQIESPVHPATPKSPSCDSRFESLRNSFKAQKNHFVFNADIFLTKSESLDEAHCRSQPREKCFKPNRSVDEILSRQDEHQSDSPSLDQQHTSTSSSIPCTPLKCRKLQERRGSNHSLTIAVSKPAETNVLPTVVTPRECSAAQFLLTAGNCMDRRQLQSCLKDVKALHAEFWSIPTNASELSEQVSGCSMKNRYRYVLPNPQSRVKLPLLTDTSDLTSTYINANYIRAENGDARAYIATQGPLNNTINDFWLMVWAERAPAIVMITKLVESGKTKCEPYLPADGETGRYGDIIVSLESIEETSGCTVRQLSLKREGEEEIHRTVHYWYSDWPDHKTPDNPRTLVDLAVTIESLRRGRNCLFLSSPRSSSPPPPIESGPIVVHCSAGVGRTGCFIAICQGLSQLLAEGKVDILGIVCSLRCDRGGMVQTAEQYEFIHRGLCLFERSTLSDYAGD</sequence>
<dbReference type="PANTHER" id="PTHR46198:SF4">
    <property type="entry name" value="PROTEIN-TYROSINE-PHOSPHATASE"/>
    <property type="match status" value="1"/>
</dbReference>
<dbReference type="GO" id="GO:0005829">
    <property type="term" value="C:cytosol"/>
    <property type="evidence" value="ECO:0007669"/>
    <property type="project" value="TreeGrafter"/>
</dbReference>
<comment type="caution">
    <text evidence="11">The sequence shown here is derived from an EMBL/GenBank/DDBJ whole genome shotgun (WGS) entry which is preliminary data.</text>
</comment>
<gene>
    <name evidence="11" type="ORF">DGAL_LOCUS3094</name>
</gene>
<keyword evidence="8" id="KW-0472">Membrane</keyword>
<dbReference type="Pfam" id="PF00102">
    <property type="entry name" value="Y_phosphatase"/>
    <property type="match status" value="1"/>
</dbReference>
<evidence type="ECO:0000256" key="6">
    <source>
        <dbReference type="PIRSR" id="PIRSR608356-51"/>
    </source>
</evidence>
<dbReference type="InterPro" id="IPR008356">
    <property type="entry name" value="Tyr_Pase_KIM-con"/>
</dbReference>
<keyword evidence="12" id="KW-1185">Reference proteome</keyword>
<dbReference type="PRINTS" id="PR00700">
    <property type="entry name" value="PRTYPHPHTASE"/>
</dbReference>
<dbReference type="InterPro" id="IPR003595">
    <property type="entry name" value="Tyr_Pase_cat"/>
</dbReference>
<dbReference type="CDD" id="cd14547">
    <property type="entry name" value="PTPc-KIM"/>
    <property type="match status" value="1"/>
</dbReference>
<dbReference type="GO" id="GO:0030054">
    <property type="term" value="C:cell junction"/>
    <property type="evidence" value="ECO:0007669"/>
    <property type="project" value="TreeGrafter"/>
</dbReference>
<dbReference type="SUPFAM" id="SSF52799">
    <property type="entry name" value="(Phosphotyrosine protein) phosphatases II"/>
    <property type="match status" value="1"/>
</dbReference>
<dbReference type="GO" id="GO:0048666">
    <property type="term" value="P:neuron development"/>
    <property type="evidence" value="ECO:0007669"/>
    <property type="project" value="UniProtKB-ARBA"/>
</dbReference>
<feature type="active site" description="Phosphocysteine intermediate" evidence="5">
    <location>
        <position position="586"/>
    </location>
</feature>